<keyword evidence="1" id="KW-1133">Transmembrane helix</keyword>
<dbReference type="Proteomes" id="UP001369086">
    <property type="component" value="Unassembled WGS sequence"/>
</dbReference>
<gene>
    <name evidence="2" type="ORF">HHUSO_G16449</name>
</gene>
<name>A0ABR0ZAT6_HUSHU</name>
<dbReference type="PANTHER" id="PTHR14386">
    <property type="entry name" value="PROTEIN FAM204A"/>
    <property type="match status" value="1"/>
</dbReference>
<keyword evidence="3" id="KW-1185">Reference proteome</keyword>
<proteinExistence type="predicted"/>
<sequence>MYSGLLPPGMNESDVELSSDDEIQVDAAGDRDISTKKSVKQTASEEKLDIYLDTKSSSISETTTINTDEIEQSDALSEECPRGVSLQIWTKFKELQNKRSEMKTLVQLGRRRQKRKRNKKAGGNQACAILEDEVQNESKQQSEHEAHWNELKQYFGVNDRLEHPACSRPLPMTSLEKNIDKAVAKGDLVQAEALSDMLATRELGVKIAQAANSRDFVKARQEVEASRKALKRKKQVAWGFVILYLIFACYIYHYHELLILLLSFKVLFNSTVISISRLHWNSRLEYKAQRDEFGHGIMNWPHIYFYALIISVSRERKSAWK</sequence>
<dbReference type="EMBL" id="JAHFZB010000014">
    <property type="protein sequence ID" value="KAK6481920.1"/>
    <property type="molecule type" value="Genomic_DNA"/>
</dbReference>
<reference evidence="2 3" key="1">
    <citation type="submission" date="2021-05" db="EMBL/GenBank/DDBJ databases">
        <authorList>
            <person name="Zahm M."/>
            <person name="Klopp C."/>
            <person name="Cabau C."/>
            <person name="Kuhl H."/>
            <person name="Suciu R."/>
            <person name="Ciorpac M."/>
            <person name="Holostenco D."/>
            <person name="Gessner J."/>
            <person name="Wuertz S."/>
            <person name="Hohne C."/>
            <person name="Stock M."/>
            <person name="Gislard M."/>
            <person name="Lluch J."/>
            <person name="Milhes M."/>
            <person name="Lampietro C."/>
            <person name="Lopez Roques C."/>
            <person name="Donnadieu C."/>
            <person name="Du K."/>
            <person name="Schartl M."/>
            <person name="Guiguen Y."/>
        </authorList>
    </citation>
    <scope>NUCLEOTIDE SEQUENCE [LARGE SCALE GENOMIC DNA]</scope>
    <source>
        <strain evidence="2">Hh-F2</strain>
        <tissue evidence="2">Blood</tissue>
    </source>
</reference>
<organism evidence="2 3">
    <name type="scientific">Huso huso</name>
    <name type="common">Beluga</name>
    <name type="synonym">Acipenser huso</name>
    <dbReference type="NCBI Taxonomy" id="61971"/>
    <lineage>
        <taxon>Eukaryota</taxon>
        <taxon>Metazoa</taxon>
        <taxon>Chordata</taxon>
        <taxon>Craniata</taxon>
        <taxon>Vertebrata</taxon>
        <taxon>Euteleostomi</taxon>
        <taxon>Actinopterygii</taxon>
        <taxon>Chondrostei</taxon>
        <taxon>Acipenseriformes</taxon>
        <taxon>Acipenseridae</taxon>
        <taxon>Huso</taxon>
    </lineage>
</organism>
<protein>
    <submittedName>
        <fullName evidence="2">Protein FAM204A isoform X1</fullName>
    </submittedName>
</protein>
<dbReference type="InterPro" id="IPR037690">
    <property type="entry name" value="FAM204A"/>
</dbReference>
<feature type="transmembrane region" description="Helical" evidence="1">
    <location>
        <begin position="259"/>
        <end position="280"/>
    </location>
</feature>
<dbReference type="PANTHER" id="PTHR14386:SF2">
    <property type="entry name" value="PROTEIN FAM204A"/>
    <property type="match status" value="1"/>
</dbReference>
<feature type="transmembrane region" description="Helical" evidence="1">
    <location>
        <begin position="236"/>
        <end position="253"/>
    </location>
</feature>
<evidence type="ECO:0000256" key="1">
    <source>
        <dbReference type="SAM" id="Phobius"/>
    </source>
</evidence>
<keyword evidence="1" id="KW-0472">Membrane</keyword>
<evidence type="ECO:0000313" key="2">
    <source>
        <dbReference type="EMBL" id="KAK6481920.1"/>
    </source>
</evidence>
<accession>A0ABR0ZAT6</accession>
<keyword evidence="1" id="KW-0812">Transmembrane</keyword>
<comment type="caution">
    <text evidence="2">The sequence shown here is derived from an EMBL/GenBank/DDBJ whole genome shotgun (WGS) entry which is preliminary data.</text>
</comment>
<evidence type="ECO:0000313" key="3">
    <source>
        <dbReference type="Proteomes" id="UP001369086"/>
    </source>
</evidence>